<feature type="region of interest" description="Disordered" evidence="1">
    <location>
        <begin position="1"/>
        <end position="21"/>
    </location>
</feature>
<dbReference type="AlphaFoldDB" id="A0A1X1PHY0"/>
<protein>
    <submittedName>
        <fullName evidence="2">Uncharacterized protein</fullName>
    </submittedName>
</protein>
<feature type="compositionally biased region" description="Low complexity" evidence="1">
    <location>
        <begin position="74"/>
        <end position="102"/>
    </location>
</feature>
<accession>A0A1X1PHY0</accession>
<reference evidence="2 3" key="1">
    <citation type="submission" date="2017-04" db="EMBL/GenBank/DDBJ databases">
        <title>Burkholderia puraquae sp. nov., a novel Burkholderia cepacia complex species from hospital setting samples.</title>
        <authorList>
            <person name="Martina P."/>
            <person name="Leguizamon M."/>
            <person name="Prieto C."/>
            <person name="Sousa S."/>
            <person name="Montanaro P."/>
            <person name="Draghi W."/>
            <person name="Staembler M."/>
            <person name="Bettiol M."/>
            <person name="Figoli C."/>
            <person name="Palau J."/>
            <person name="Alvarez F."/>
            <person name="Benetti S."/>
            <person name="Anchat E."/>
            <person name="Vescina C."/>
            <person name="Ferreras J."/>
            <person name="Lasch P."/>
            <person name="Lagares A."/>
            <person name="Zorreguieta A."/>
            <person name="Yantorno O."/>
            <person name="Bosch A."/>
        </authorList>
    </citation>
    <scope>NUCLEOTIDE SEQUENCE [LARGE SCALE GENOMIC DNA]</scope>
    <source>
        <strain evidence="2 3">CAMPA 1040</strain>
    </source>
</reference>
<dbReference type="Proteomes" id="UP000193146">
    <property type="component" value="Unassembled WGS sequence"/>
</dbReference>
<feature type="region of interest" description="Disordered" evidence="1">
    <location>
        <begin position="45"/>
        <end position="102"/>
    </location>
</feature>
<gene>
    <name evidence="2" type="ORF">B7G54_15355</name>
</gene>
<evidence type="ECO:0000313" key="2">
    <source>
        <dbReference type="EMBL" id="ORT85914.1"/>
    </source>
</evidence>
<comment type="caution">
    <text evidence="2">The sequence shown here is derived from an EMBL/GenBank/DDBJ whole genome shotgun (WGS) entry which is preliminary data.</text>
</comment>
<name>A0A1X1PHY0_9BURK</name>
<keyword evidence="3" id="KW-1185">Reference proteome</keyword>
<dbReference type="EMBL" id="NBYX01000006">
    <property type="protein sequence ID" value="ORT85914.1"/>
    <property type="molecule type" value="Genomic_DNA"/>
</dbReference>
<evidence type="ECO:0000313" key="3">
    <source>
        <dbReference type="Proteomes" id="UP000193146"/>
    </source>
</evidence>
<evidence type="ECO:0000256" key="1">
    <source>
        <dbReference type="SAM" id="MobiDB-lite"/>
    </source>
</evidence>
<feature type="compositionally biased region" description="Basic residues" evidence="1">
    <location>
        <begin position="53"/>
        <end position="73"/>
    </location>
</feature>
<proteinExistence type="predicted"/>
<organism evidence="2 3">
    <name type="scientific">Burkholderia puraquae</name>
    <dbReference type="NCBI Taxonomy" id="1904757"/>
    <lineage>
        <taxon>Bacteria</taxon>
        <taxon>Pseudomonadati</taxon>
        <taxon>Pseudomonadota</taxon>
        <taxon>Betaproteobacteria</taxon>
        <taxon>Burkholderiales</taxon>
        <taxon>Burkholderiaceae</taxon>
        <taxon>Burkholderia</taxon>
        <taxon>Burkholderia cepacia complex</taxon>
    </lineage>
</organism>
<sequence length="102" mass="11471">MIHSVPIKRKRRARRLRSTPCKSVKKRLILAEKAFAGRYFRRRAARWPAGGIRRGKPRAKRHPPAAGQARRRAASASRTRASSNRWRHTSAPSSNSTGTSSS</sequence>